<evidence type="ECO:0000256" key="3">
    <source>
        <dbReference type="ARBA" id="ARBA00022448"/>
    </source>
</evidence>
<dbReference type="InterPro" id="IPR000644">
    <property type="entry name" value="CBS_dom"/>
</dbReference>
<name>H1Y1S1_9SPHI</name>
<evidence type="ECO:0000256" key="6">
    <source>
        <dbReference type="ARBA" id="ARBA00022989"/>
    </source>
</evidence>
<feature type="transmembrane region" description="Helical" evidence="9">
    <location>
        <begin position="286"/>
        <end position="306"/>
    </location>
</feature>
<dbReference type="GO" id="GO:0005886">
    <property type="term" value="C:plasma membrane"/>
    <property type="evidence" value="ECO:0007669"/>
    <property type="project" value="UniProtKB-SubCell"/>
</dbReference>
<keyword evidence="3 9" id="KW-0813">Transport</keyword>
<dbReference type="SMART" id="SM00924">
    <property type="entry name" value="MgtE_N"/>
    <property type="match status" value="1"/>
</dbReference>
<dbReference type="Pfam" id="PF01769">
    <property type="entry name" value="MgtE"/>
    <property type="match status" value="1"/>
</dbReference>
<keyword evidence="12" id="KW-1185">Reference proteome</keyword>
<comment type="subcellular location">
    <subcellularLocation>
        <location evidence="9">Cell membrane</location>
        <topology evidence="9">Multi-pass membrane protein</topology>
    </subcellularLocation>
    <subcellularLocation>
        <location evidence="1">Membrane</location>
        <topology evidence="1">Multi-pass membrane protein</topology>
    </subcellularLocation>
</comment>
<dbReference type="SUPFAM" id="SSF158791">
    <property type="entry name" value="MgtE N-terminal domain-like"/>
    <property type="match status" value="1"/>
</dbReference>
<keyword evidence="9" id="KW-1003">Cell membrane</keyword>
<reference evidence="11" key="1">
    <citation type="submission" date="2011-09" db="EMBL/GenBank/DDBJ databases">
        <title>The permanent draft genome of Mucilaginibacter paludis DSM 18603.</title>
        <authorList>
            <consortium name="US DOE Joint Genome Institute (JGI-PGF)"/>
            <person name="Lucas S."/>
            <person name="Han J."/>
            <person name="Lapidus A."/>
            <person name="Bruce D."/>
            <person name="Goodwin L."/>
            <person name="Pitluck S."/>
            <person name="Peters L."/>
            <person name="Kyrpides N."/>
            <person name="Mavromatis K."/>
            <person name="Ivanova N."/>
            <person name="Mikhailova N."/>
            <person name="Held B."/>
            <person name="Detter J.C."/>
            <person name="Tapia R."/>
            <person name="Han C."/>
            <person name="Land M."/>
            <person name="Hauser L."/>
            <person name="Markowitz V."/>
            <person name="Cheng J.-F."/>
            <person name="Hugenholtz P."/>
            <person name="Woyke T."/>
            <person name="Wu D."/>
            <person name="Tindall B."/>
            <person name="Brambilla E."/>
            <person name="Klenk H.-P."/>
            <person name="Eisen J.A."/>
        </authorList>
    </citation>
    <scope>NUCLEOTIDE SEQUENCE [LARGE SCALE GENOMIC DNA]</scope>
    <source>
        <strain evidence="11">DSM 18603</strain>
    </source>
</reference>
<dbReference type="InterPro" id="IPR006669">
    <property type="entry name" value="MgtE_transporter"/>
</dbReference>
<keyword evidence="9" id="KW-0479">Metal-binding</keyword>
<dbReference type="AlphaFoldDB" id="H1Y1S1"/>
<evidence type="ECO:0000259" key="10">
    <source>
        <dbReference type="PROSITE" id="PS51371"/>
    </source>
</evidence>
<dbReference type="SUPFAM" id="SSF161093">
    <property type="entry name" value="MgtE membrane domain-like"/>
    <property type="match status" value="1"/>
</dbReference>
<dbReference type="STRING" id="714943.Mucpa_0538"/>
<comment type="subunit">
    <text evidence="9">Homodimer.</text>
</comment>
<keyword evidence="7 9" id="KW-0472">Membrane</keyword>
<dbReference type="Proteomes" id="UP000002774">
    <property type="component" value="Chromosome"/>
</dbReference>
<evidence type="ECO:0000256" key="9">
    <source>
        <dbReference type="RuleBase" id="RU362011"/>
    </source>
</evidence>
<feature type="transmembrane region" description="Helical" evidence="9">
    <location>
        <begin position="360"/>
        <end position="381"/>
    </location>
</feature>
<keyword evidence="5 9" id="KW-0460">Magnesium</keyword>
<dbReference type="HOGENOM" id="CLU_037408_1_1_10"/>
<dbReference type="PANTHER" id="PTHR43773:SF1">
    <property type="entry name" value="MAGNESIUM TRANSPORTER MGTE"/>
    <property type="match status" value="1"/>
</dbReference>
<protein>
    <recommendedName>
        <fullName evidence="9">Magnesium transporter MgtE</fullName>
    </recommendedName>
</protein>
<dbReference type="NCBIfam" id="TIGR00400">
    <property type="entry name" value="mgtE"/>
    <property type="match status" value="1"/>
</dbReference>
<feature type="transmembrane region" description="Helical" evidence="9">
    <location>
        <begin position="387"/>
        <end position="409"/>
    </location>
</feature>
<evidence type="ECO:0000256" key="4">
    <source>
        <dbReference type="ARBA" id="ARBA00022692"/>
    </source>
</evidence>
<dbReference type="InterPro" id="IPR046342">
    <property type="entry name" value="CBS_dom_sf"/>
</dbReference>
<dbReference type="InterPro" id="IPR006668">
    <property type="entry name" value="Mg_transptr_MgtE_intracell_dom"/>
</dbReference>
<dbReference type="CDD" id="cd04606">
    <property type="entry name" value="CBS_pair_Mg_transporter"/>
    <property type="match status" value="1"/>
</dbReference>
<accession>H1Y1S1</accession>
<dbReference type="InterPro" id="IPR038076">
    <property type="entry name" value="MgtE_N_sf"/>
</dbReference>
<gene>
    <name evidence="11" type="ORF">Mucpa_0538</name>
</gene>
<dbReference type="GO" id="GO:0015095">
    <property type="term" value="F:magnesium ion transmembrane transporter activity"/>
    <property type="evidence" value="ECO:0007669"/>
    <property type="project" value="UniProtKB-UniRule"/>
</dbReference>
<evidence type="ECO:0000313" key="11">
    <source>
        <dbReference type="EMBL" id="EHQ24730.1"/>
    </source>
</evidence>
<dbReference type="Pfam" id="PF03448">
    <property type="entry name" value="MgtE_N"/>
    <property type="match status" value="1"/>
</dbReference>
<dbReference type="RefSeq" id="WP_008504290.1">
    <property type="nucleotide sequence ID" value="NZ_CM001403.1"/>
</dbReference>
<keyword evidence="6 9" id="KW-1133">Transmembrane helix</keyword>
<keyword evidence="4 9" id="KW-0812">Transmembrane</keyword>
<dbReference type="InterPro" id="IPR036739">
    <property type="entry name" value="SLC41_membr_dom_sf"/>
</dbReference>
<dbReference type="OrthoDB" id="9790355at2"/>
<keyword evidence="8" id="KW-0129">CBS domain</keyword>
<dbReference type="eggNOG" id="COG2239">
    <property type="taxonomic scope" value="Bacteria"/>
</dbReference>
<dbReference type="PANTHER" id="PTHR43773">
    <property type="entry name" value="MAGNESIUM TRANSPORTER MGTE"/>
    <property type="match status" value="1"/>
</dbReference>
<organism evidence="11 12">
    <name type="scientific">Mucilaginibacter paludis DSM 18603</name>
    <dbReference type="NCBI Taxonomy" id="714943"/>
    <lineage>
        <taxon>Bacteria</taxon>
        <taxon>Pseudomonadati</taxon>
        <taxon>Bacteroidota</taxon>
        <taxon>Sphingobacteriia</taxon>
        <taxon>Sphingobacteriales</taxon>
        <taxon>Sphingobacteriaceae</taxon>
        <taxon>Mucilaginibacter</taxon>
    </lineage>
</organism>
<dbReference type="EMBL" id="CM001403">
    <property type="protein sequence ID" value="EHQ24730.1"/>
    <property type="molecule type" value="Genomic_DNA"/>
</dbReference>
<evidence type="ECO:0000256" key="7">
    <source>
        <dbReference type="ARBA" id="ARBA00023136"/>
    </source>
</evidence>
<dbReference type="Gene3D" id="1.25.60.10">
    <property type="entry name" value="MgtE N-terminal domain-like"/>
    <property type="match status" value="1"/>
</dbReference>
<feature type="transmembrane region" description="Helical" evidence="9">
    <location>
        <begin position="421"/>
        <end position="443"/>
    </location>
</feature>
<evidence type="ECO:0000313" key="12">
    <source>
        <dbReference type="Proteomes" id="UP000002774"/>
    </source>
</evidence>
<dbReference type="Gene3D" id="1.10.357.20">
    <property type="entry name" value="SLC41 divalent cation transporters, integral membrane domain"/>
    <property type="match status" value="1"/>
</dbReference>
<comment type="similarity">
    <text evidence="2 9">Belongs to the SLC41A transporter family.</text>
</comment>
<feature type="domain" description="CBS" evidence="10">
    <location>
        <begin position="204"/>
        <end position="260"/>
    </location>
</feature>
<sequence>MQSFEINKEDLLRITTALDGTDEELKTVLEDYHASEIAIIFEKLDQEARERIINVLPVDIASEVISEMDEEHHPEDILFNLAPEKRSEIVEELDYDDATDLISQLEEHEQHEILKDIDHEDANEIRSLLSYEEDTAGGLMNTDVIQVNLNMDKKDALEEIIRQSEEMEDFYTIYVVDDREILKGIISVKDLIKAKADATVADLVKTDYVYVKADLDQEDVAKLISQYNLASIPVVDDNMRLLGRITVDDIIDVMEEENTEDILKISGVSEDEELSGNWQDAVKSRLPWLIINLGTAFLAASIIRGFDSTVAKLSIISAYMTIIAGMGGNAATQALAVTVRRISLNDLNDKQAYDTVLKEFLVGLINGASNGIIVFCVALFYDANPMLGLVLFLAMTGNLIIAGLTGASIPLLLKRVGIDPAVASSIIITTFTDCFGFLLPLWLATKLLL</sequence>
<evidence type="ECO:0000256" key="8">
    <source>
        <dbReference type="PROSITE-ProRule" id="PRU00703"/>
    </source>
</evidence>
<comment type="function">
    <text evidence="9">Acts as a magnesium transporter.</text>
</comment>
<feature type="transmembrane region" description="Helical" evidence="9">
    <location>
        <begin position="318"/>
        <end position="339"/>
    </location>
</feature>
<proteinExistence type="inferred from homology"/>
<evidence type="ECO:0000256" key="5">
    <source>
        <dbReference type="ARBA" id="ARBA00022842"/>
    </source>
</evidence>
<evidence type="ECO:0000256" key="2">
    <source>
        <dbReference type="ARBA" id="ARBA00009749"/>
    </source>
</evidence>
<dbReference type="InterPro" id="IPR006667">
    <property type="entry name" value="SLC41_membr_dom"/>
</dbReference>
<evidence type="ECO:0000256" key="1">
    <source>
        <dbReference type="ARBA" id="ARBA00004141"/>
    </source>
</evidence>
<dbReference type="SMART" id="SM00116">
    <property type="entry name" value="CBS"/>
    <property type="match status" value="2"/>
</dbReference>
<dbReference type="Pfam" id="PF00571">
    <property type="entry name" value="CBS"/>
    <property type="match status" value="2"/>
</dbReference>
<dbReference type="PROSITE" id="PS51371">
    <property type="entry name" value="CBS"/>
    <property type="match status" value="2"/>
</dbReference>
<dbReference type="Gene3D" id="3.10.580.10">
    <property type="entry name" value="CBS-domain"/>
    <property type="match status" value="1"/>
</dbReference>
<dbReference type="GO" id="GO:0046872">
    <property type="term" value="F:metal ion binding"/>
    <property type="evidence" value="ECO:0007669"/>
    <property type="project" value="UniProtKB-KW"/>
</dbReference>
<dbReference type="SUPFAM" id="SSF54631">
    <property type="entry name" value="CBS-domain pair"/>
    <property type="match status" value="1"/>
</dbReference>
<feature type="domain" description="CBS" evidence="10">
    <location>
        <begin position="140"/>
        <end position="203"/>
    </location>
</feature>